<comment type="similarity">
    <text evidence="1">Belongs to the AHA1 family.</text>
</comment>
<dbReference type="CDD" id="cd08899">
    <property type="entry name" value="SRPBCC_CalC_Aha1-like_6"/>
    <property type="match status" value="1"/>
</dbReference>
<gene>
    <name evidence="3" type="ORF">EDM56_14365</name>
</gene>
<proteinExistence type="inferred from homology"/>
<dbReference type="SUPFAM" id="SSF55961">
    <property type="entry name" value="Bet v1-like"/>
    <property type="match status" value="1"/>
</dbReference>
<dbReference type="Proteomes" id="UP000271031">
    <property type="component" value="Unassembled WGS sequence"/>
</dbReference>
<evidence type="ECO:0000313" key="3">
    <source>
        <dbReference type="EMBL" id="RNB86897.1"/>
    </source>
</evidence>
<sequence length="159" mass="18262">MLAAMEQTENGYTARFERHLPHPVEQVWAMLTENEKLAQWFSELRVDDLRVGGMIKFAMPDGTFLDMEILDLTPNSALAYTWGEDRVRFELQKEQAGCTLTLIETIHQVTPHTPKDLAGWHVCLDVIGALLAGKTIESRKSEWEKVYPRYIELIDTITQ</sequence>
<comment type="caution">
    <text evidence="3">The sequence shown here is derived from an EMBL/GenBank/DDBJ whole genome shotgun (WGS) entry which is preliminary data.</text>
</comment>
<feature type="domain" description="Activator of Hsp90 ATPase homologue 1/2-like C-terminal" evidence="2">
    <location>
        <begin position="22"/>
        <end position="131"/>
    </location>
</feature>
<organism evidence="3 4">
    <name type="scientific">Brevibacillus fluminis</name>
    <dbReference type="NCBI Taxonomy" id="511487"/>
    <lineage>
        <taxon>Bacteria</taxon>
        <taxon>Bacillati</taxon>
        <taxon>Bacillota</taxon>
        <taxon>Bacilli</taxon>
        <taxon>Bacillales</taxon>
        <taxon>Paenibacillaceae</taxon>
        <taxon>Brevibacillus</taxon>
    </lineage>
</organism>
<dbReference type="InterPro" id="IPR013538">
    <property type="entry name" value="ASHA1/2-like_C"/>
</dbReference>
<evidence type="ECO:0000259" key="2">
    <source>
        <dbReference type="Pfam" id="PF08327"/>
    </source>
</evidence>
<dbReference type="Pfam" id="PF08327">
    <property type="entry name" value="AHSA1"/>
    <property type="match status" value="1"/>
</dbReference>
<dbReference type="OrthoDB" id="9803476at2"/>
<evidence type="ECO:0000313" key="4">
    <source>
        <dbReference type="Proteomes" id="UP000271031"/>
    </source>
</evidence>
<name>A0A3M8DID1_9BACL</name>
<accession>A0A3M8DID1</accession>
<dbReference type="RefSeq" id="WP_122918594.1">
    <property type="nucleotide sequence ID" value="NZ_RHHQ01000012.1"/>
</dbReference>
<dbReference type="InterPro" id="IPR023393">
    <property type="entry name" value="START-like_dom_sf"/>
</dbReference>
<dbReference type="EMBL" id="RHHQ01000012">
    <property type="protein sequence ID" value="RNB86897.1"/>
    <property type="molecule type" value="Genomic_DNA"/>
</dbReference>
<protein>
    <submittedName>
        <fullName evidence="3">SRPBCC family protein</fullName>
    </submittedName>
</protein>
<evidence type="ECO:0000256" key="1">
    <source>
        <dbReference type="ARBA" id="ARBA00006817"/>
    </source>
</evidence>
<keyword evidence="4" id="KW-1185">Reference proteome</keyword>
<dbReference type="Gene3D" id="3.30.530.20">
    <property type="match status" value="1"/>
</dbReference>
<dbReference type="AlphaFoldDB" id="A0A3M8DID1"/>
<reference evidence="3 4" key="1">
    <citation type="submission" date="2018-10" db="EMBL/GenBank/DDBJ databases">
        <title>Phylogenomics of Brevibacillus.</title>
        <authorList>
            <person name="Dunlap C."/>
        </authorList>
    </citation>
    <scope>NUCLEOTIDE SEQUENCE [LARGE SCALE GENOMIC DNA]</scope>
    <source>
        <strain evidence="3 4">JCM 15716</strain>
    </source>
</reference>